<evidence type="ECO:0000313" key="1">
    <source>
        <dbReference type="EMBL" id="OOH95240.1"/>
    </source>
</evidence>
<sequence>MIWNLKLDFKKNKKQVPQFFLLFAKKAREFLDVQLEKFVYTKTHLAVKIDIIFQRSKNRKQKLQQRHN</sequence>
<comment type="caution">
    <text evidence="1">The sequence shown here is derived from an EMBL/GenBank/DDBJ whole genome shotgun (WGS) entry which is preliminary data.</text>
</comment>
<proteinExistence type="predicted"/>
<name>A0A1V3TZV2_ELIME</name>
<accession>A0A1V3TZV2</accession>
<gene>
    <name evidence="1" type="ORF">BMF97_10390</name>
</gene>
<keyword evidence="2" id="KW-1185">Reference proteome</keyword>
<evidence type="ECO:0000313" key="2">
    <source>
        <dbReference type="Proteomes" id="UP000188947"/>
    </source>
</evidence>
<organism evidence="1 2">
    <name type="scientific">Elizabethkingia meningoseptica</name>
    <name type="common">Chryseobacterium meningosepticum</name>
    <dbReference type="NCBI Taxonomy" id="238"/>
    <lineage>
        <taxon>Bacteria</taxon>
        <taxon>Pseudomonadati</taxon>
        <taxon>Bacteroidota</taxon>
        <taxon>Flavobacteriia</taxon>
        <taxon>Flavobacteriales</taxon>
        <taxon>Weeksellaceae</taxon>
        <taxon>Elizabethkingia</taxon>
    </lineage>
</organism>
<reference evidence="1 2" key="1">
    <citation type="submission" date="2016-11" db="EMBL/GenBank/DDBJ databases">
        <title>Genome sequence and comparative genomic analysis of clinical strain Elizabethkingia meningoseptica 61421 PRCM.</title>
        <authorList>
            <person name="Wang M."/>
            <person name="Hu S."/>
            <person name="Cao L."/>
            <person name="Jiang T."/>
            <person name="Zhou Y."/>
            <person name="Ming D."/>
        </authorList>
    </citation>
    <scope>NUCLEOTIDE SEQUENCE [LARGE SCALE GENOMIC DNA]</scope>
    <source>
        <strain evidence="1 2">61421 PRCM</strain>
    </source>
</reference>
<protein>
    <submittedName>
        <fullName evidence="1">Uncharacterized protein</fullName>
    </submittedName>
</protein>
<dbReference type="EMBL" id="MPOG01000011">
    <property type="protein sequence ID" value="OOH95240.1"/>
    <property type="molecule type" value="Genomic_DNA"/>
</dbReference>
<dbReference type="Proteomes" id="UP000188947">
    <property type="component" value="Unassembled WGS sequence"/>
</dbReference>
<dbReference type="AlphaFoldDB" id="A0A1V3TZV2"/>